<keyword evidence="8 16" id="KW-1133">Transmembrane helix</keyword>
<evidence type="ECO:0000313" key="17">
    <source>
        <dbReference type="EMBL" id="KAH8370865.1"/>
    </source>
</evidence>
<evidence type="ECO:0000256" key="11">
    <source>
        <dbReference type="ARBA" id="ARBA00023242"/>
    </source>
</evidence>
<keyword evidence="4" id="KW-0433">Leucine-rich repeat</keyword>
<name>A0AAD4PJP3_9MUSC</name>
<comment type="subcellular location">
    <subcellularLocation>
        <location evidence="3">Endoplasmic reticulum membrane</location>
    </subcellularLocation>
    <subcellularLocation>
        <location evidence="2">Microsome membrane</location>
        <topology evidence="2">Single-pass type II membrane protein</topology>
    </subcellularLocation>
    <subcellularLocation>
        <location evidence="1">Nucleus</location>
    </subcellularLocation>
</comment>
<evidence type="ECO:0000256" key="8">
    <source>
        <dbReference type="ARBA" id="ARBA00022989"/>
    </source>
</evidence>
<dbReference type="GO" id="GO:0005634">
    <property type="term" value="C:nucleus"/>
    <property type="evidence" value="ECO:0007669"/>
    <property type="project" value="UniProtKB-SubCell"/>
</dbReference>
<dbReference type="AlphaFoldDB" id="A0AAD4PJP3"/>
<feature type="transmembrane region" description="Helical" evidence="16">
    <location>
        <begin position="259"/>
        <end position="288"/>
    </location>
</feature>
<dbReference type="InterPro" id="IPR050216">
    <property type="entry name" value="LRR_domain-containing"/>
</dbReference>
<evidence type="ECO:0000256" key="4">
    <source>
        <dbReference type="ARBA" id="ARBA00022614"/>
    </source>
</evidence>
<evidence type="ECO:0000256" key="10">
    <source>
        <dbReference type="ARBA" id="ARBA00023136"/>
    </source>
</evidence>
<feature type="region of interest" description="Disordered" evidence="15">
    <location>
        <begin position="173"/>
        <end position="222"/>
    </location>
</feature>
<dbReference type="Proteomes" id="UP001200034">
    <property type="component" value="Unassembled WGS sequence"/>
</dbReference>
<evidence type="ECO:0000256" key="12">
    <source>
        <dbReference type="ARBA" id="ARBA00053330"/>
    </source>
</evidence>
<feature type="compositionally biased region" description="Polar residues" evidence="15">
    <location>
        <begin position="179"/>
        <end position="190"/>
    </location>
</feature>
<evidence type="ECO:0000256" key="3">
    <source>
        <dbReference type="ARBA" id="ARBA00004586"/>
    </source>
</evidence>
<dbReference type="Gene3D" id="3.80.10.10">
    <property type="entry name" value="Ribonuclease Inhibitor"/>
    <property type="match status" value="1"/>
</dbReference>
<evidence type="ECO:0000313" key="18">
    <source>
        <dbReference type="Proteomes" id="UP001200034"/>
    </source>
</evidence>
<organism evidence="17 18">
    <name type="scientific">Drosophila rubida</name>
    <dbReference type="NCBI Taxonomy" id="30044"/>
    <lineage>
        <taxon>Eukaryota</taxon>
        <taxon>Metazoa</taxon>
        <taxon>Ecdysozoa</taxon>
        <taxon>Arthropoda</taxon>
        <taxon>Hexapoda</taxon>
        <taxon>Insecta</taxon>
        <taxon>Pterygota</taxon>
        <taxon>Neoptera</taxon>
        <taxon>Endopterygota</taxon>
        <taxon>Diptera</taxon>
        <taxon>Brachycera</taxon>
        <taxon>Muscomorpha</taxon>
        <taxon>Ephydroidea</taxon>
        <taxon>Drosophilidae</taxon>
        <taxon>Drosophila</taxon>
    </lineage>
</organism>
<dbReference type="SUPFAM" id="SSF52058">
    <property type="entry name" value="L domain-like"/>
    <property type="match status" value="1"/>
</dbReference>
<keyword evidence="9" id="KW-0175">Coiled coil</keyword>
<evidence type="ECO:0000256" key="14">
    <source>
        <dbReference type="ARBA" id="ARBA00071424"/>
    </source>
</evidence>
<gene>
    <name evidence="17" type="ORF">KR093_005252</name>
</gene>
<comment type="caution">
    <text evidence="17">The sequence shown here is derived from an EMBL/GenBank/DDBJ whole genome shotgun (WGS) entry which is preliminary data.</text>
</comment>
<evidence type="ECO:0000256" key="16">
    <source>
        <dbReference type="SAM" id="Phobius"/>
    </source>
</evidence>
<keyword evidence="18" id="KW-1185">Reference proteome</keyword>
<dbReference type="InterPro" id="IPR032675">
    <property type="entry name" value="LRR_dom_sf"/>
</dbReference>
<keyword evidence="10 16" id="KW-0472">Membrane</keyword>
<proteinExistence type="predicted"/>
<keyword evidence="7" id="KW-0256">Endoplasmic reticulum</keyword>
<dbReference type="InterPro" id="IPR003591">
    <property type="entry name" value="Leu-rich_rpt_typical-subtyp"/>
</dbReference>
<dbReference type="PANTHER" id="PTHR48051:SF42">
    <property type="entry name" value="LEUCINE-RICH REPEAT-CONTAINING PROTEIN 18-LIKE"/>
    <property type="match status" value="1"/>
</dbReference>
<evidence type="ECO:0000256" key="5">
    <source>
        <dbReference type="ARBA" id="ARBA00022692"/>
    </source>
</evidence>
<dbReference type="InterPro" id="IPR001611">
    <property type="entry name" value="Leu-rich_rpt"/>
</dbReference>
<evidence type="ECO:0000256" key="2">
    <source>
        <dbReference type="ARBA" id="ARBA00004464"/>
    </source>
</evidence>
<protein>
    <recommendedName>
        <fullName evidence="14">Leucine-rich repeat-containing protein 59</fullName>
    </recommendedName>
</protein>
<evidence type="ECO:0000256" key="6">
    <source>
        <dbReference type="ARBA" id="ARBA00022737"/>
    </source>
</evidence>
<dbReference type="SMART" id="SM00369">
    <property type="entry name" value="LRR_TYP"/>
    <property type="match status" value="4"/>
</dbReference>
<comment type="subunit">
    <text evidence="13">Interacts with SGO1.</text>
</comment>
<reference evidence="17" key="1">
    <citation type="journal article" date="2021" name="Mol. Ecol. Resour.">
        <title>Phylogenomic analyses of the genus Drosophila reveals genomic signals of climate adaptation.</title>
        <authorList>
            <person name="Li F."/>
            <person name="Rane R.V."/>
            <person name="Luria V."/>
            <person name="Xiong Z."/>
            <person name="Chen J."/>
            <person name="Li Z."/>
            <person name="Catullo R.A."/>
            <person name="Griffin P.C."/>
            <person name="Schiffer M."/>
            <person name="Pearce S."/>
            <person name="Lee S.F."/>
            <person name="McElroy K."/>
            <person name="Stocker A."/>
            <person name="Shirriffs J."/>
            <person name="Cockerell F."/>
            <person name="Coppin C."/>
            <person name="Sgro C.M."/>
            <person name="Karger A."/>
            <person name="Cain J.W."/>
            <person name="Weber J.A."/>
            <person name="Santpere G."/>
            <person name="Kirschner M.W."/>
            <person name="Hoffmann A.A."/>
            <person name="Oakeshott J.G."/>
            <person name="Zhang G."/>
        </authorList>
    </citation>
    <scope>NUCLEOTIDE SEQUENCE</scope>
    <source>
        <strain evidence="17">BGI-SZ-2011g</strain>
    </source>
</reference>
<keyword evidence="5 16" id="KW-0812">Transmembrane</keyword>
<dbReference type="GO" id="GO:0005789">
    <property type="term" value="C:endoplasmic reticulum membrane"/>
    <property type="evidence" value="ECO:0007669"/>
    <property type="project" value="UniProtKB-SubCell"/>
</dbReference>
<dbReference type="EMBL" id="JAJJHW010002585">
    <property type="protein sequence ID" value="KAH8370865.1"/>
    <property type="molecule type" value="Genomic_DNA"/>
</dbReference>
<comment type="function">
    <text evidence="12">Required for nuclear import of FGF1.</text>
</comment>
<feature type="compositionally biased region" description="Basic residues" evidence="15">
    <location>
        <begin position="203"/>
        <end position="215"/>
    </location>
</feature>
<dbReference type="Pfam" id="PF13855">
    <property type="entry name" value="LRR_8"/>
    <property type="match status" value="1"/>
</dbReference>
<evidence type="ECO:0000256" key="7">
    <source>
        <dbReference type="ARBA" id="ARBA00022824"/>
    </source>
</evidence>
<evidence type="ECO:0000256" key="13">
    <source>
        <dbReference type="ARBA" id="ARBA00063491"/>
    </source>
</evidence>
<evidence type="ECO:0000256" key="1">
    <source>
        <dbReference type="ARBA" id="ARBA00004123"/>
    </source>
</evidence>
<sequence>MPRGVDKVKVNVKERVEDEHCDLSLSELTEIPVREIASFKRVTFLDLSSNRLVTLGRNFTTLTRLVKLDLSKNQIRMLPDDFGQLEHLRHLDLYNNSLEHLPLSFGRLSRLRYLDLKGNPLTPAWEKIVGRCSTLKDCQQAAKNTVNVCVNFKSEFLERERLAAVQERQQMAGAGDGDCSTSSNYSTAKANGSGGGGETNSKKSGKANKKSKAKKPGGAANENELSIKPIHAAVVATKTTNQKHNQKKKSSTAQGSGSWFATLSGVAFSSLMTFMLLFMVNVLIIYMIMFKNPDIADKLVEYIPHQYRDWILTKTEIFRLRVTDWISEFRTPPEEH</sequence>
<keyword evidence="11" id="KW-0539">Nucleus</keyword>
<accession>A0AAD4PJP3</accession>
<dbReference type="PROSITE" id="PS51450">
    <property type="entry name" value="LRR"/>
    <property type="match status" value="2"/>
</dbReference>
<evidence type="ECO:0000256" key="9">
    <source>
        <dbReference type="ARBA" id="ARBA00023054"/>
    </source>
</evidence>
<evidence type="ECO:0000256" key="15">
    <source>
        <dbReference type="SAM" id="MobiDB-lite"/>
    </source>
</evidence>
<dbReference type="FunFam" id="3.80.10.10:FF:000645">
    <property type="entry name" value="Leucine-rich repeat-containing protein 59"/>
    <property type="match status" value="1"/>
</dbReference>
<dbReference type="PANTHER" id="PTHR48051">
    <property type="match status" value="1"/>
</dbReference>
<keyword evidence="6" id="KW-0677">Repeat</keyword>